<evidence type="ECO:0000256" key="1">
    <source>
        <dbReference type="ARBA" id="ARBA00004298"/>
    </source>
</evidence>
<evidence type="ECO:0000313" key="13">
    <source>
        <dbReference type="Proteomes" id="UP000285326"/>
    </source>
</evidence>
<dbReference type="Pfam" id="PF06212">
    <property type="entry name" value="GRIM-19"/>
    <property type="match status" value="1"/>
</dbReference>
<comment type="similarity">
    <text evidence="2 11">Belongs to the complex I NDUFA13 subunit family.</text>
</comment>
<evidence type="ECO:0000256" key="2">
    <source>
        <dbReference type="ARBA" id="ARBA00007312"/>
    </source>
</evidence>
<keyword evidence="8" id="KW-1133">Transmembrane helix</keyword>
<comment type="function">
    <text evidence="11">Complex I functions in the transfer of electrons from NADH to the respiratory chain. Accessory subunit of the mitochondrial membrane respiratory chain NADH dehydrogenase (Complex I), that is believed not to be involved in catalysis.</text>
</comment>
<dbReference type="GO" id="GO:0005743">
    <property type="term" value="C:mitochondrial inner membrane"/>
    <property type="evidence" value="ECO:0007669"/>
    <property type="project" value="UniProtKB-SubCell"/>
</dbReference>
<evidence type="ECO:0000256" key="9">
    <source>
        <dbReference type="ARBA" id="ARBA00023128"/>
    </source>
</evidence>
<keyword evidence="3 11" id="KW-0813">Transport</keyword>
<keyword evidence="6 11" id="KW-0999">Mitochondrion inner membrane</keyword>
<dbReference type="EMBL" id="MCBS01023777">
    <property type="protein sequence ID" value="RKF74804.1"/>
    <property type="molecule type" value="Genomic_DNA"/>
</dbReference>
<dbReference type="PANTHER" id="PTHR12966">
    <property type="entry name" value="NADH DEHYDROGENASE UBIQUINONE 1 ALPHA SUBCOMPLEX SUBUNIT 13"/>
    <property type="match status" value="1"/>
</dbReference>
<dbReference type="InterPro" id="IPR009346">
    <property type="entry name" value="GRIM-19"/>
</dbReference>
<evidence type="ECO:0000256" key="10">
    <source>
        <dbReference type="ARBA" id="ARBA00023136"/>
    </source>
</evidence>
<evidence type="ECO:0000256" key="11">
    <source>
        <dbReference type="RuleBase" id="RU368034"/>
    </source>
</evidence>
<comment type="caution">
    <text evidence="12">The sequence shown here is derived from an EMBL/GenBank/DDBJ whole genome shotgun (WGS) entry which is preliminary data.</text>
</comment>
<accession>A0A420IJS8</accession>
<keyword evidence="7 11" id="KW-0249">Electron transport</keyword>
<evidence type="ECO:0000256" key="7">
    <source>
        <dbReference type="ARBA" id="ARBA00022982"/>
    </source>
</evidence>
<keyword evidence="4 11" id="KW-0679">Respiratory chain</keyword>
<dbReference type="Proteomes" id="UP000285326">
    <property type="component" value="Unassembled WGS sequence"/>
</dbReference>
<dbReference type="PANTHER" id="PTHR12966:SF0">
    <property type="entry name" value="NADH DEHYDROGENASE [UBIQUINONE] 1 ALPHA SUBCOMPLEX SUBUNIT 13"/>
    <property type="match status" value="1"/>
</dbReference>
<dbReference type="AlphaFoldDB" id="A0A420IJS8"/>
<keyword evidence="9 11" id="KW-0496">Mitochondrion</keyword>
<dbReference type="GO" id="GO:0045271">
    <property type="term" value="C:respiratory chain complex I"/>
    <property type="evidence" value="ECO:0007669"/>
    <property type="project" value="UniProtKB-UniRule"/>
</dbReference>
<evidence type="ECO:0000256" key="4">
    <source>
        <dbReference type="ARBA" id="ARBA00022660"/>
    </source>
</evidence>
<keyword evidence="10" id="KW-0472">Membrane</keyword>
<gene>
    <name evidence="12" type="ORF">GcM1_237026</name>
</gene>
<comment type="subcellular location">
    <subcellularLocation>
        <location evidence="1 11">Mitochondrion inner membrane</location>
        <topology evidence="1 11">Single-pass membrane protein</topology>
        <orientation evidence="1 11">Matrix side</orientation>
    </subcellularLocation>
</comment>
<reference evidence="12 13" key="1">
    <citation type="journal article" date="2018" name="BMC Genomics">
        <title>Comparative genome analyses reveal sequence features reflecting distinct modes of host-adaptation between dicot and monocot powdery mildew.</title>
        <authorList>
            <person name="Wu Y."/>
            <person name="Ma X."/>
            <person name="Pan Z."/>
            <person name="Kale S.D."/>
            <person name="Song Y."/>
            <person name="King H."/>
            <person name="Zhang Q."/>
            <person name="Presley C."/>
            <person name="Deng X."/>
            <person name="Wei C.I."/>
            <person name="Xiao S."/>
        </authorList>
    </citation>
    <scope>NUCLEOTIDE SEQUENCE [LARGE SCALE GENOMIC DNA]</scope>
    <source>
        <strain evidence="12">UMSG1</strain>
    </source>
</reference>
<evidence type="ECO:0000256" key="5">
    <source>
        <dbReference type="ARBA" id="ARBA00022692"/>
    </source>
</evidence>
<evidence type="ECO:0000256" key="8">
    <source>
        <dbReference type="ARBA" id="ARBA00022989"/>
    </source>
</evidence>
<evidence type="ECO:0000256" key="3">
    <source>
        <dbReference type="ARBA" id="ARBA00022448"/>
    </source>
</evidence>
<proteinExistence type="inferred from homology"/>
<name>A0A420IJS8_9PEZI</name>
<organism evidence="12 13">
    <name type="scientific">Golovinomyces cichoracearum</name>
    <dbReference type="NCBI Taxonomy" id="62708"/>
    <lineage>
        <taxon>Eukaryota</taxon>
        <taxon>Fungi</taxon>
        <taxon>Dikarya</taxon>
        <taxon>Ascomycota</taxon>
        <taxon>Pezizomycotina</taxon>
        <taxon>Leotiomycetes</taxon>
        <taxon>Erysiphales</taxon>
        <taxon>Erysiphaceae</taxon>
        <taxon>Golovinomyces</taxon>
    </lineage>
</organism>
<evidence type="ECO:0000313" key="12">
    <source>
        <dbReference type="EMBL" id="RKF74804.1"/>
    </source>
</evidence>
<evidence type="ECO:0000256" key="6">
    <source>
        <dbReference type="ARBA" id="ARBA00022792"/>
    </source>
</evidence>
<protein>
    <recommendedName>
        <fullName evidence="11">NADH dehydrogenase [ubiquinone] 1 alpha subcomplex subunit 13</fullName>
    </recommendedName>
</protein>
<keyword evidence="5" id="KW-0812">Transmembrane</keyword>
<sequence>MPQDLPPVGGYGPIQYKRNLPARGFRPSVLLLGMASIMTYGFWRVGQGIREHNELAREKMWSRIYLIPMLTAEEDRDLVRRHLADLAREESLLGSKTSPYNSERYVPMSQYLTAPTEALKKSFYVRPTFAITPKETK</sequence>